<reference evidence="1" key="1">
    <citation type="submission" date="2019-08" db="EMBL/GenBank/DDBJ databases">
        <authorList>
            <person name="Kucharzyk K."/>
            <person name="Murdoch R.W."/>
            <person name="Higgins S."/>
            <person name="Loffler F."/>
        </authorList>
    </citation>
    <scope>NUCLEOTIDE SEQUENCE</scope>
</reference>
<dbReference type="PANTHER" id="PTHR13754">
    <property type="entry name" value="METALLO-BETA-LACTAMASE SUPERFAMILY PROTEIN"/>
    <property type="match status" value="1"/>
</dbReference>
<dbReference type="GO" id="GO:0016740">
    <property type="term" value="F:transferase activity"/>
    <property type="evidence" value="ECO:0007669"/>
    <property type="project" value="TreeGrafter"/>
</dbReference>
<dbReference type="InterPro" id="IPR052926">
    <property type="entry name" value="Metallo-beta-lactamase_dom"/>
</dbReference>
<comment type="caution">
    <text evidence="1">The sequence shown here is derived from an EMBL/GenBank/DDBJ whole genome shotgun (WGS) entry which is preliminary data.</text>
</comment>
<dbReference type="Gene3D" id="3.60.15.10">
    <property type="entry name" value="Ribonuclease Z/Hydroxyacylglutathione hydrolase-like"/>
    <property type="match status" value="1"/>
</dbReference>
<dbReference type="EMBL" id="VSSQ01098701">
    <property type="protein sequence ID" value="MPN41562.1"/>
    <property type="molecule type" value="Genomic_DNA"/>
</dbReference>
<gene>
    <name evidence="1" type="ORF">SDC9_189115</name>
</gene>
<evidence type="ECO:0000313" key="1">
    <source>
        <dbReference type="EMBL" id="MPN41562.1"/>
    </source>
</evidence>
<dbReference type="PANTHER" id="PTHR13754:SF13">
    <property type="entry name" value="METALLO-BETA-LACTAMASE SUPERFAMILY PROTEIN (AFU_ORTHOLOGUE AFUA_3G07630)"/>
    <property type="match status" value="1"/>
</dbReference>
<evidence type="ECO:0008006" key="2">
    <source>
        <dbReference type="Google" id="ProtNLM"/>
    </source>
</evidence>
<sequence>MVVIGGCAHSGFVNTVESGLKITGRNKLTGWIGGTHLGPASNQQQVKTIAQIDQYNPHFLMASHCTGFAMMAELHRQLGDRFIPSFVSQVINLD</sequence>
<dbReference type="InterPro" id="IPR036866">
    <property type="entry name" value="RibonucZ/Hydroxyglut_hydro"/>
</dbReference>
<dbReference type="AlphaFoldDB" id="A0A645HSW6"/>
<name>A0A645HSW6_9ZZZZ</name>
<proteinExistence type="predicted"/>
<protein>
    <recommendedName>
        <fullName evidence="2">Metallo-beta-lactamase domain-containing protein</fullName>
    </recommendedName>
</protein>
<accession>A0A645HSW6</accession>
<dbReference type="SUPFAM" id="SSF56281">
    <property type="entry name" value="Metallo-hydrolase/oxidoreductase"/>
    <property type="match status" value="1"/>
</dbReference>
<organism evidence="1">
    <name type="scientific">bioreactor metagenome</name>
    <dbReference type="NCBI Taxonomy" id="1076179"/>
    <lineage>
        <taxon>unclassified sequences</taxon>
        <taxon>metagenomes</taxon>
        <taxon>ecological metagenomes</taxon>
    </lineage>
</organism>